<dbReference type="Gene3D" id="3.10.50.10">
    <property type="match status" value="1"/>
</dbReference>
<keyword evidence="10" id="KW-0624">Polysaccharide degradation</keyword>
<dbReference type="GO" id="GO:0008061">
    <property type="term" value="F:chitin binding"/>
    <property type="evidence" value="ECO:0007669"/>
    <property type="project" value="InterPro"/>
</dbReference>
<dbReference type="FunFam" id="3.10.50.10:FF:000005">
    <property type="entry name" value="Endochitinase B1"/>
    <property type="match status" value="1"/>
</dbReference>
<dbReference type="InterPro" id="IPR001579">
    <property type="entry name" value="Glyco_hydro_18_chit_AS"/>
</dbReference>
<dbReference type="GO" id="GO:0006032">
    <property type="term" value="P:chitin catabolic process"/>
    <property type="evidence" value="ECO:0007669"/>
    <property type="project" value="UniProtKB-KW"/>
</dbReference>
<evidence type="ECO:0000256" key="5">
    <source>
        <dbReference type="ARBA" id="ARBA00022525"/>
    </source>
</evidence>
<sequence length="455" mass="50625">MQLTLLLLFYAGITSATEVMRRPANFNTKLAPNTPVQSSSSARLKTDTRCHFEKGGKVNIGYFPNWGIYGRGYTPTQIDIDSLTHIYYAFADTDPQTGRAFLSDLWADQQITYPGDNNTTPGNNLYGNLKQLYLLKKRQRTLKTVLSFGGWTYSQGGHFSFVTDSKKRTMFVKSAVQLLEDNGFDGLDIDWEYPADKAQADALVALLKETRHALDALAKKKGDSVPYQLSAAVPAGPQRQNLKVKKMNKYLTYWNLMAYDYSGSWSNVSDYQANLYGGAYSGVSTNASTEWYLKNGASKDKFVIGMPIYGRGFQKTNGIFQSFSGVGSGSWESGVYDYNALPLPGAVVHNDLSNISSYSYDPAKKELISYDTPIIIEKKCDWMSGQGLAGAMFWELSGDKNGTESLVWTAAKTMGKLDNTENHLNYPGSQFDNVKAGMNTTWRGIVKSRRSTFTY</sequence>
<comment type="catalytic activity">
    <reaction evidence="1">
        <text>Random endo-hydrolysis of N-acetyl-beta-D-glucosaminide (1-&gt;4)-beta-linkages in chitin and chitodextrins.</text>
        <dbReference type="EC" id="3.2.1.14"/>
    </reaction>
</comment>
<dbReference type="FunFam" id="3.20.20.80:FF:000075">
    <property type="entry name" value="Sporulation-specific chitinase"/>
    <property type="match status" value="1"/>
</dbReference>
<dbReference type="OrthoDB" id="76388at2759"/>
<feature type="chain" id="PRO_5004987389" description="chitinase" evidence="12">
    <location>
        <begin position="17"/>
        <end position="455"/>
    </location>
</feature>
<dbReference type="InterPro" id="IPR017853">
    <property type="entry name" value="GH"/>
</dbReference>
<dbReference type="InterPro" id="IPR050314">
    <property type="entry name" value="Glycosyl_Hydrlase_18"/>
</dbReference>
<keyword evidence="9 11" id="KW-0326">Glycosidase</keyword>
<dbReference type="SMART" id="SM00636">
    <property type="entry name" value="Glyco_18"/>
    <property type="match status" value="1"/>
</dbReference>
<evidence type="ECO:0000256" key="3">
    <source>
        <dbReference type="ARBA" id="ARBA00008682"/>
    </source>
</evidence>
<evidence type="ECO:0000256" key="11">
    <source>
        <dbReference type="RuleBase" id="RU000489"/>
    </source>
</evidence>
<dbReference type="CDD" id="cd06548">
    <property type="entry name" value="GH18_chitinase"/>
    <property type="match status" value="1"/>
</dbReference>
<dbReference type="PANTHER" id="PTHR11177">
    <property type="entry name" value="CHITINASE"/>
    <property type="match status" value="1"/>
</dbReference>
<keyword evidence="5" id="KW-0964">Secreted</keyword>
<keyword evidence="12" id="KW-0732">Signal</keyword>
<dbReference type="InterPro" id="IPR011583">
    <property type="entry name" value="Chitinase_II/V-like_cat"/>
</dbReference>
<dbReference type="PROSITE" id="PS01095">
    <property type="entry name" value="GH18_1"/>
    <property type="match status" value="1"/>
</dbReference>
<evidence type="ECO:0000313" key="15">
    <source>
        <dbReference type="Proteomes" id="UP000030108"/>
    </source>
</evidence>
<reference evidence="15" key="1">
    <citation type="journal article" date="2014" name="Genome Announc.">
        <title>Draft genome sequence of the plant-pathogenic soil fungus Rhizoctonia solani anastomosis group 3 strain Rhs1AP.</title>
        <authorList>
            <person name="Cubeta M.A."/>
            <person name="Thomas E."/>
            <person name="Dean R.A."/>
            <person name="Jabaji S."/>
            <person name="Neate S.M."/>
            <person name="Tavantzis S."/>
            <person name="Toda T."/>
            <person name="Vilgalys R."/>
            <person name="Bharathan N."/>
            <person name="Fedorova-Abrams N."/>
            <person name="Pakala S.B."/>
            <person name="Pakala S.M."/>
            <person name="Zafar N."/>
            <person name="Joardar V."/>
            <person name="Losada L."/>
            <person name="Nierman W.C."/>
        </authorList>
    </citation>
    <scope>NUCLEOTIDE SEQUENCE [LARGE SCALE GENOMIC DNA]</scope>
    <source>
        <strain evidence="15">AG-3</strain>
    </source>
</reference>
<dbReference type="Pfam" id="PF00704">
    <property type="entry name" value="Glyco_hydro_18"/>
    <property type="match status" value="1"/>
</dbReference>
<dbReference type="GO" id="GO:0005576">
    <property type="term" value="C:extracellular region"/>
    <property type="evidence" value="ECO:0007669"/>
    <property type="project" value="UniProtKB-SubCell"/>
</dbReference>
<organism evidence="14 15">
    <name type="scientific">Rhizoctonia solani AG-3 Rhs1AP</name>
    <dbReference type="NCBI Taxonomy" id="1086054"/>
    <lineage>
        <taxon>Eukaryota</taxon>
        <taxon>Fungi</taxon>
        <taxon>Dikarya</taxon>
        <taxon>Basidiomycota</taxon>
        <taxon>Agaricomycotina</taxon>
        <taxon>Agaricomycetes</taxon>
        <taxon>Cantharellales</taxon>
        <taxon>Ceratobasidiaceae</taxon>
        <taxon>Rhizoctonia</taxon>
    </lineage>
</organism>
<evidence type="ECO:0000313" key="14">
    <source>
        <dbReference type="EMBL" id="EUC62386.1"/>
    </source>
</evidence>
<dbReference type="PROSITE" id="PS51910">
    <property type="entry name" value="GH18_2"/>
    <property type="match status" value="1"/>
</dbReference>
<evidence type="ECO:0000256" key="2">
    <source>
        <dbReference type="ARBA" id="ARBA00004613"/>
    </source>
</evidence>
<dbReference type="GO" id="GO:0008843">
    <property type="term" value="F:endochitinase activity"/>
    <property type="evidence" value="ECO:0007669"/>
    <property type="project" value="UniProtKB-EC"/>
</dbReference>
<evidence type="ECO:0000256" key="9">
    <source>
        <dbReference type="ARBA" id="ARBA00023295"/>
    </source>
</evidence>
<evidence type="ECO:0000256" key="10">
    <source>
        <dbReference type="ARBA" id="ARBA00023326"/>
    </source>
</evidence>
<feature type="signal peptide" evidence="12">
    <location>
        <begin position="1"/>
        <end position="16"/>
    </location>
</feature>
<evidence type="ECO:0000256" key="8">
    <source>
        <dbReference type="ARBA" id="ARBA00023277"/>
    </source>
</evidence>
<evidence type="ECO:0000256" key="1">
    <source>
        <dbReference type="ARBA" id="ARBA00000822"/>
    </source>
</evidence>
<dbReference type="InterPro" id="IPR029070">
    <property type="entry name" value="Chitinase_insertion_sf"/>
</dbReference>
<dbReference type="EC" id="3.2.1.14" evidence="4"/>
<dbReference type="Proteomes" id="UP000030108">
    <property type="component" value="Unassembled WGS sequence"/>
</dbReference>
<dbReference type="SUPFAM" id="SSF54556">
    <property type="entry name" value="Chitinase insertion domain"/>
    <property type="match status" value="1"/>
</dbReference>
<dbReference type="PANTHER" id="PTHR11177:SF317">
    <property type="entry name" value="CHITINASE 12-RELATED"/>
    <property type="match status" value="1"/>
</dbReference>
<comment type="subcellular location">
    <subcellularLocation>
        <location evidence="2">Secreted</location>
    </subcellularLocation>
</comment>
<proteinExistence type="inferred from homology"/>
<dbReference type="InterPro" id="IPR001223">
    <property type="entry name" value="Glyco_hydro18_cat"/>
</dbReference>
<comment type="similarity">
    <text evidence="3">Belongs to the glycosyl hydrolase 18 family. Chitinase class V subfamily.</text>
</comment>
<evidence type="ECO:0000256" key="7">
    <source>
        <dbReference type="ARBA" id="ARBA00023024"/>
    </source>
</evidence>
<dbReference type="EMBL" id="JATN01000318">
    <property type="protein sequence ID" value="EUC62386.1"/>
    <property type="molecule type" value="Genomic_DNA"/>
</dbReference>
<dbReference type="Gene3D" id="3.20.20.80">
    <property type="entry name" value="Glycosidases"/>
    <property type="match status" value="1"/>
</dbReference>
<keyword evidence="7" id="KW-0146">Chitin degradation</keyword>
<dbReference type="SUPFAM" id="SSF51445">
    <property type="entry name" value="(Trans)glycosidases"/>
    <property type="match status" value="1"/>
</dbReference>
<dbReference type="GO" id="GO:0000272">
    <property type="term" value="P:polysaccharide catabolic process"/>
    <property type="evidence" value="ECO:0007669"/>
    <property type="project" value="UniProtKB-KW"/>
</dbReference>
<evidence type="ECO:0000256" key="12">
    <source>
        <dbReference type="SAM" id="SignalP"/>
    </source>
</evidence>
<protein>
    <recommendedName>
        <fullName evidence="4">chitinase</fullName>
        <ecNumber evidence="4">3.2.1.14</ecNumber>
    </recommendedName>
</protein>
<keyword evidence="8" id="KW-0119">Carbohydrate metabolism</keyword>
<gene>
    <name evidence="14" type="ORF">RSOL_419490</name>
</gene>
<feature type="domain" description="GH18" evidence="13">
    <location>
        <begin position="57"/>
        <end position="417"/>
    </location>
</feature>
<evidence type="ECO:0000256" key="4">
    <source>
        <dbReference type="ARBA" id="ARBA00012729"/>
    </source>
</evidence>
<evidence type="ECO:0000259" key="13">
    <source>
        <dbReference type="PROSITE" id="PS51910"/>
    </source>
</evidence>
<name>X8JGH2_9AGAM</name>
<comment type="caution">
    <text evidence="14">The sequence shown here is derived from an EMBL/GenBank/DDBJ whole genome shotgun (WGS) entry which is preliminary data.</text>
</comment>
<accession>X8JGH2</accession>
<dbReference type="AlphaFoldDB" id="X8JGH2"/>
<keyword evidence="6 11" id="KW-0378">Hydrolase</keyword>
<evidence type="ECO:0000256" key="6">
    <source>
        <dbReference type="ARBA" id="ARBA00022801"/>
    </source>
</evidence>